<comment type="caution">
    <text evidence="1">The sequence shown here is derived from an EMBL/GenBank/DDBJ whole genome shotgun (WGS) entry which is preliminary data.</text>
</comment>
<name>A0A9N9IQJ9_9GLOM</name>
<dbReference type="AlphaFoldDB" id="A0A9N9IQJ9"/>
<protein>
    <submittedName>
        <fullName evidence="1">17913_t:CDS:1</fullName>
    </submittedName>
</protein>
<dbReference type="EMBL" id="CAJVQA010017154">
    <property type="protein sequence ID" value="CAG8747222.1"/>
    <property type="molecule type" value="Genomic_DNA"/>
</dbReference>
<keyword evidence="2" id="KW-1185">Reference proteome</keyword>
<dbReference type="OrthoDB" id="1926212at2759"/>
<accession>A0A9N9IQJ9</accession>
<gene>
    <name evidence="1" type="ORF">CPELLU_LOCUS14463</name>
</gene>
<evidence type="ECO:0000313" key="2">
    <source>
        <dbReference type="Proteomes" id="UP000789759"/>
    </source>
</evidence>
<organism evidence="1 2">
    <name type="scientific">Cetraspora pellucida</name>
    <dbReference type="NCBI Taxonomy" id="1433469"/>
    <lineage>
        <taxon>Eukaryota</taxon>
        <taxon>Fungi</taxon>
        <taxon>Fungi incertae sedis</taxon>
        <taxon>Mucoromycota</taxon>
        <taxon>Glomeromycotina</taxon>
        <taxon>Glomeromycetes</taxon>
        <taxon>Diversisporales</taxon>
        <taxon>Gigasporaceae</taxon>
        <taxon>Cetraspora</taxon>
    </lineage>
</organism>
<proteinExistence type="predicted"/>
<sequence>MSRHKESLSDLNKSFGIKSYSLDMTYLSQKWISGNSEIDQFIKNAQMNSIYYHKEIEFIYYDKLEDVGKDGLEQFILQLGLMFKIHYEYQLNRYSADKYGIELYGITYNSANNEYLMVFEYADKGDLRQYSTDFKTLD</sequence>
<dbReference type="Proteomes" id="UP000789759">
    <property type="component" value="Unassembled WGS sequence"/>
</dbReference>
<evidence type="ECO:0000313" key="1">
    <source>
        <dbReference type="EMBL" id="CAG8747222.1"/>
    </source>
</evidence>
<reference evidence="1" key="1">
    <citation type="submission" date="2021-06" db="EMBL/GenBank/DDBJ databases">
        <authorList>
            <person name="Kallberg Y."/>
            <person name="Tangrot J."/>
            <person name="Rosling A."/>
        </authorList>
    </citation>
    <scope>NUCLEOTIDE SEQUENCE</scope>
    <source>
        <strain evidence="1">FL966</strain>
    </source>
</reference>